<reference evidence="2 3" key="1">
    <citation type="journal article" date="2007" name="Nature">
        <title>Evolution of genes and genomes on the Drosophila phylogeny.</title>
        <authorList>
            <consortium name="Drosophila 12 Genomes Consortium"/>
            <person name="Clark A.G."/>
            <person name="Eisen M.B."/>
            <person name="Smith D.R."/>
            <person name="Bergman C.M."/>
            <person name="Oliver B."/>
            <person name="Markow T.A."/>
            <person name="Kaufman T.C."/>
            <person name="Kellis M."/>
            <person name="Gelbart W."/>
            <person name="Iyer V.N."/>
            <person name="Pollard D.A."/>
            <person name="Sackton T.B."/>
            <person name="Larracuente A.M."/>
            <person name="Singh N.D."/>
            <person name="Abad J.P."/>
            <person name="Abt D.N."/>
            <person name="Adryan B."/>
            <person name="Aguade M."/>
            <person name="Akashi H."/>
            <person name="Anderson W.W."/>
            <person name="Aquadro C.F."/>
            <person name="Ardell D.H."/>
            <person name="Arguello R."/>
            <person name="Artieri C.G."/>
            <person name="Barbash D.A."/>
            <person name="Barker D."/>
            <person name="Barsanti P."/>
            <person name="Batterham P."/>
            <person name="Batzoglou S."/>
            <person name="Begun D."/>
            <person name="Bhutkar A."/>
            <person name="Blanco E."/>
            <person name="Bosak S.A."/>
            <person name="Bradley R.K."/>
            <person name="Brand A.D."/>
            <person name="Brent M.R."/>
            <person name="Brooks A.N."/>
            <person name="Brown R.H."/>
            <person name="Butlin R.K."/>
            <person name="Caggese C."/>
            <person name="Calvi B.R."/>
            <person name="Bernardo de Carvalho A."/>
            <person name="Caspi A."/>
            <person name="Castrezana S."/>
            <person name="Celniker S.E."/>
            <person name="Chang J.L."/>
            <person name="Chapple C."/>
            <person name="Chatterji S."/>
            <person name="Chinwalla A."/>
            <person name="Civetta A."/>
            <person name="Clifton S.W."/>
            <person name="Comeron J.M."/>
            <person name="Costello J.C."/>
            <person name="Coyne J.A."/>
            <person name="Daub J."/>
            <person name="David R.G."/>
            <person name="Delcher A.L."/>
            <person name="Delehaunty K."/>
            <person name="Do C.B."/>
            <person name="Ebling H."/>
            <person name="Edwards K."/>
            <person name="Eickbush T."/>
            <person name="Evans J.D."/>
            <person name="Filipski A."/>
            <person name="Findeiss S."/>
            <person name="Freyhult E."/>
            <person name="Fulton L."/>
            <person name="Fulton R."/>
            <person name="Garcia A.C."/>
            <person name="Gardiner A."/>
            <person name="Garfield D.A."/>
            <person name="Garvin B.E."/>
            <person name="Gibson G."/>
            <person name="Gilbert D."/>
            <person name="Gnerre S."/>
            <person name="Godfrey J."/>
            <person name="Good R."/>
            <person name="Gotea V."/>
            <person name="Gravely B."/>
            <person name="Greenberg A.J."/>
            <person name="Griffiths-Jones S."/>
            <person name="Gross S."/>
            <person name="Guigo R."/>
            <person name="Gustafson E.A."/>
            <person name="Haerty W."/>
            <person name="Hahn M.W."/>
            <person name="Halligan D.L."/>
            <person name="Halpern A.L."/>
            <person name="Halter G.M."/>
            <person name="Han M.V."/>
            <person name="Heger A."/>
            <person name="Hillier L."/>
            <person name="Hinrichs A.S."/>
            <person name="Holmes I."/>
            <person name="Hoskins R.A."/>
            <person name="Hubisz M.J."/>
            <person name="Hultmark D."/>
            <person name="Huntley M.A."/>
            <person name="Jaffe D.B."/>
            <person name="Jagadeeshan S."/>
            <person name="Jeck W.R."/>
            <person name="Johnson J."/>
            <person name="Jones C.D."/>
            <person name="Jordan W.C."/>
            <person name="Karpen G.H."/>
            <person name="Kataoka E."/>
            <person name="Keightley P.D."/>
            <person name="Kheradpour P."/>
            <person name="Kirkness E.F."/>
            <person name="Koerich L.B."/>
            <person name="Kristiansen K."/>
            <person name="Kudrna D."/>
            <person name="Kulathinal R.J."/>
            <person name="Kumar S."/>
            <person name="Kwok R."/>
            <person name="Lander E."/>
            <person name="Langley C.H."/>
            <person name="Lapoint R."/>
            <person name="Lazzaro B.P."/>
            <person name="Lee S.J."/>
            <person name="Levesque L."/>
            <person name="Li R."/>
            <person name="Lin C.F."/>
            <person name="Lin M.F."/>
            <person name="Lindblad-Toh K."/>
            <person name="Llopart A."/>
            <person name="Long M."/>
            <person name="Low L."/>
            <person name="Lozovsky E."/>
            <person name="Lu J."/>
            <person name="Luo M."/>
            <person name="Machado C.A."/>
            <person name="Makalowski W."/>
            <person name="Marzo M."/>
            <person name="Matsuda M."/>
            <person name="Matzkin L."/>
            <person name="McAllister B."/>
            <person name="McBride C.S."/>
            <person name="McKernan B."/>
            <person name="McKernan K."/>
            <person name="Mendez-Lago M."/>
            <person name="Minx P."/>
            <person name="Mollenhauer M.U."/>
            <person name="Montooth K."/>
            <person name="Mount S.M."/>
            <person name="Mu X."/>
            <person name="Myers E."/>
            <person name="Negre B."/>
            <person name="Newfeld S."/>
            <person name="Nielsen R."/>
            <person name="Noor M.A."/>
            <person name="O'Grady P."/>
            <person name="Pachter L."/>
            <person name="Papaceit M."/>
            <person name="Parisi M.J."/>
            <person name="Parisi M."/>
            <person name="Parts L."/>
            <person name="Pedersen J.S."/>
            <person name="Pesole G."/>
            <person name="Phillippy A.M."/>
            <person name="Ponting C.P."/>
            <person name="Pop M."/>
            <person name="Porcelli D."/>
            <person name="Powell J.R."/>
            <person name="Prohaska S."/>
            <person name="Pruitt K."/>
            <person name="Puig M."/>
            <person name="Quesneville H."/>
            <person name="Ram K.R."/>
            <person name="Rand D."/>
            <person name="Rasmussen M.D."/>
            <person name="Reed L.K."/>
            <person name="Reenan R."/>
            <person name="Reily A."/>
            <person name="Remington K.A."/>
            <person name="Rieger T.T."/>
            <person name="Ritchie M.G."/>
            <person name="Robin C."/>
            <person name="Rogers Y.H."/>
            <person name="Rohde C."/>
            <person name="Rozas J."/>
            <person name="Rubenfield M.J."/>
            <person name="Ruiz A."/>
            <person name="Russo S."/>
            <person name="Salzberg S.L."/>
            <person name="Sanchez-Gracia A."/>
            <person name="Saranga D.J."/>
            <person name="Sato H."/>
            <person name="Schaeffer S.W."/>
            <person name="Schatz M.C."/>
            <person name="Schlenke T."/>
            <person name="Schwartz R."/>
            <person name="Segarra C."/>
            <person name="Singh R.S."/>
            <person name="Sirot L."/>
            <person name="Sirota M."/>
            <person name="Sisneros N.B."/>
            <person name="Smith C.D."/>
            <person name="Smith T.F."/>
            <person name="Spieth J."/>
            <person name="Stage D.E."/>
            <person name="Stark A."/>
            <person name="Stephan W."/>
            <person name="Strausberg R.L."/>
            <person name="Strempel S."/>
            <person name="Sturgill D."/>
            <person name="Sutton G."/>
            <person name="Sutton G.G."/>
            <person name="Tao W."/>
            <person name="Teichmann S."/>
            <person name="Tobari Y.N."/>
            <person name="Tomimura Y."/>
            <person name="Tsolas J.M."/>
            <person name="Valente V.L."/>
            <person name="Venter E."/>
            <person name="Venter J.C."/>
            <person name="Vicario S."/>
            <person name="Vieira F.G."/>
            <person name="Vilella A.J."/>
            <person name="Villasante A."/>
            <person name="Walenz B."/>
            <person name="Wang J."/>
            <person name="Wasserman M."/>
            <person name="Watts T."/>
            <person name="Wilson D."/>
            <person name="Wilson R.K."/>
            <person name="Wing R.A."/>
            <person name="Wolfner M.F."/>
            <person name="Wong A."/>
            <person name="Wong G.K."/>
            <person name="Wu C.I."/>
            <person name="Wu G."/>
            <person name="Yamamoto D."/>
            <person name="Yang H.P."/>
            <person name="Yang S.P."/>
            <person name="Yorke J.A."/>
            <person name="Yoshida K."/>
            <person name="Zdobnov E."/>
            <person name="Zhang P."/>
            <person name="Zhang Y."/>
            <person name="Zimin A.V."/>
            <person name="Baldwin J."/>
            <person name="Abdouelleil A."/>
            <person name="Abdulkadir J."/>
            <person name="Abebe A."/>
            <person name="Abera B."/>
            <person name="Abreu J."/>
            <person name="Acer S.C."/>
            <person name="Aftuck L."/>
            <person name="Alexander A."/>
            <person name="An P."/>
            <person name="Anderson E."/>
            <person name="Anderson S."/>
            <person name="Arachi H."/>
            <person name="Azer M."/>
            <person name="Bachantsang P."/>
            <person name="Barry A."/>
            <person name="Bayul T."/>
            <person name="Berlin A."/>
            <person name="Bessette D."/>
            <person name="Bloom T."/>
            <person name="Blye J."/>
            <person name="Boguslavskiy L."/>
            <person name="Bonnet C."/>
            <person name="Boukhgalter B."/>
            <person name="Bourzgui I."/>
            <person name="Brown A."/>
            <person name="Cahill P."/>
            <person name="Channer S."/>
            <person name="Cheshatsang Y."/>
            <person name="Chuda L."/>
            <person name="Citroen M."/>
            <person name="Collymore A."/>
            <person name="Cooke P."/>
            <person name="Costello M."/>
            <person name="D'Aco K."/>
            <person name="Daza R."/>
            <person name="De Haan G."/>
            <person name="DeGray S."/>
            <person name="DeMaso C."/>
            <person name="Dhargay N."/>
            <person name="Dooley K."/>
            <person name="Dooley E."/>
            <person name="Doricent M."/>
            <person name="Dorje P."/>
            <person name="Dorjee K."/>
            <person name="Dupes A."/>
            <person name="Elong R."/>
            <person name="Falk J."/>
            <person name="Farina A."/>
            <person name="Faro S."/>
            <person name="Ferguson D."/>
            <person name="Fisher S."/>
            <person name="Foley C.D."/>
            <person name="Franke A."/>
            <person name="Friedrich D."/>
            <person name="Gadbois L."/>
            <person name="Gearin G."/>
            <person name="Gearin C.R."/>
            <person name="Giannoukos G."/>
            <person name="Goode T."/>
            <person name="Graham J."/>
            <person name="Grandbois E."/>
            <person name="Grewal S."/>
            <person name="Gyaltsen K."/>
            <person name="Hafez N."/>
            <person name="Hagos B."/>
            <person name="Hall J."/>
            <person name="Henson C."/>
            <person name="Hollinger A."/>
            <person name="Honan T."/>
            <person name="Huard M.D."/>
            <person name="Hughes L."/>
            <person name="Hurhula B."/>
            <person name="Husby M.E."/>
            <person name="Kamat A."/>
            <person name="Kanga B."/>
            <person name="Kashin S."/>
            <person name="Khazanovich D."/>
            <person name="Kisner P."/>
            <person name="Lance K."/>
            <person name="Lara M."/>
            <person name="Lee W."/>
            <person name="Lennon N."/>
            <person name="Letendre F."/>
            <person name="LeVine R."/>
            <person name="Lipovsky A."/>
            <person name="Liu X."/>
            <person name="Liu J."/>
            <person name="Liu S."/>
            <person name="Lokyitsang T."/>
            <person name="Lokyitsang Y."/>
            <person name="Lubonja R."/>
            <person name="Lui A."/>
            <person name="MacDonald P."/>
            <person name="Magnisalis V."/>
            <person name="Maru K."/>
            <person name="Matthews C."/>
            <person name="McCusker W."/>
            <person name="McDonough S."/>
            <person name="Mehta T."/>
            <person name="Meldrim J."/>
            <person name="Meneus L."/>
            <person name="Mihai O."/>
            <person name="Mihalev A."/>
            <person name="Mihova T."/>
            <person name="Mittelman R."/>
            <person name="Mlenga V."/>
            <person name="Montmayeur A."/>
            <person name="Mulrain L."/>
            <person name="Navidi A."/>
            <person name="Naylor J."/>
            <person name="Negash T."/>
            <person name="Nguyen T."/>
            <person name="Nguyen N."/>
            <person name="Nicol R."/>
            <person name="Norbu C."/>
            <person name="Norbu N."/>
            <person name="Novod N."/>
            <person name="O'Neill B."/>
            <person name="Osman S."/>
            <person name="Markiewicz E."/>
            <person name="Oyono O.L."/>
            <person name="Patti C."/>
            <person name="Phunkhang P."/>
            <person name="Pierre F."/>
            <person name="Priest M."/>
            <person name="Raghuraman S."/>
            <person name="Rege F."/>
            <person name="Reyes R."/>
            <person name="Rise C."/>
            <person name="Rogov P."/>
            <person name="Ross K."/>
            <person name="Ryan E."/>
            <person name="Settipalli S."/>
            <person name="Shea T."/>
            <person name="Sherpa N."/>
            <person name="Shi L."/>
            <person name="Shih D."/>
            <person name="Sparrow T."/>
            <person name="Spaulding J."/>
            <person name="Stalker J."/>
            <person name="Stange-Thomann N."/>
            <person name="Stavropoulos S."/>
            <person name="Stone C."/>
            <person name="Strader C."/>
            <person name="Tesfaye S."/>
            <person name="Thomson T."/>
            <person name="Thoulutsang Y."/>
            <person name="Thoulutsang D."/>
            <person name="Topham K."/>
            <person name="Topping I."/>
            <person name="Tsamla T."/>
            <person name="Vassiliev H."/>
            <person name="Vo A."/>
            <person name="Wangchuk T."/>
            <person name="Wangdi T."/>
            <person name="Weiand M."/>
            <person name="Wilkinson J."/>
            <person name="Wilson A."/>
            <person name="Yadav S."/>
            <person name="Young G."/>
            <person name="Yu Q."/>
            <person name="Zembek L."/>
            <person name="Zhong D."/>
            <person name="Zimmer A."/>
            <person name="Zwirko Z."/>
            <person name="Jaffe D.B."/>
            <person name="Alvarez P."/>
            <person name="Brockman W."/>
            <person name="Butler J."/>
            <person name="Chin C."/>
            <person name="Gnerre S."/>
            <person name="Grabherr M."/>
            <person name="Kleber M."/>
            <person name="Mauceli E."/>
            <person name="MacCallum I."/>
        </authorList>
    </citation>
    <scope>NUCLEOTIDE SEQUENCE [LARGE SCALE GENOMIC DNA]</scope>
    <source>
        <strain evidence="3">Tucson 15287-2541.00</strain>
    </source>
</reference>
<dbReference type="HOGENOM" id="CLU_2374964_0_0_1"/>
<sequence>MSFIHPDASLILTKCNPEREMATAKEAEVREEGLPHECTATAAKANQNQYKQLVVLSPSPFQPPSQSPTRVSSSPRDRVEIKITMLKVQVIRYSP</sequence>
<dbReference type="AlphaFoldDB" id="B4JSU4"/>
<dbReference type="OMA" id="HECTATA"/>
<proteinExistence type="predicted"/>
<feature type="region of interest" description="Disordered" evidence="1">
    <location>
        <begin position="57"/>
        <end position="78"/>
    </location>
</feature>
<gene>
    <name evidence="2" type="primary">Dgri\GH17484</name>
    <name evidence="2" type="ORF">Dgri_GH17484</name>
</gene>
<accession>B4JSU4</accession>
<evidence type="ECO:0000313" key="2">
    <source>
        <dbReference type="EMBL" id="EDV94834.1"/>
    </source>
</evidence>
<name>B4JSU4_DROGR</name>
<protein>
    <submittedName>
        <fullName evidence="2">GH17484</fullName>
    </submittedName>
</protein>
<evidence type="ECO:0000313" key="3">
    <source>
        <dbReference type="Proteomes" id="UP000001070"/>
    </source>
</evidence>
<organism evidence="3">
    <name type="scientific">Drosophila grimshawi</name>
    <name type="common">Hawaiian fruit fly</name>
    <name type="synonym">Idiomyia grimshawi</name>
    <dbReference type="NCBI Taxonomy" id="7222"/>
    <lineage>
        <taxon>Eukaryota</taxon>
        <taxon>Metazoa</taxon>
        <taxon>Ecdysozoa</taxon>
        <taxon>Arthropoda</taxon>
        <taxon>Hexapoda</taxon>
        <taxon>Insecta</taxon>
        <taxon>Pterygota</taxon>
        <taxon>Neoptera</taxon>
        <taxon>Endopterygota</taxon>
        <taxon>Diptera</taxon>
        <taxon>Brachycera</taxon>
        <taxon>Muscomorpha</taxon>
        <taxon>Ephydroidea</taxon>
        <taxon>Drosophilidae</taxon>
        <taxon>Drosophila</taxon>
        <taxon>Hawaiian Drosophila</taxon>
    </lineage>
</organism>
<evidence type="ECO:0000256" key="1">
    <source>
        <dbReference type="SAM" id="MobiDB-lite"/>
    </source>
</evidence>
<dbReference type="OrthoDB" id="3936150at2759"/>
<dbReference type="EMBL" id="CH916373">
    <property type="protein sequence ID" value="EDV94834.1"/>
    <property type="molecule type" value="Genomic_DNA"/>
</dbReference>
<keyword evidence="3" id="KW-1185">Reference proteome</keyword>
<dbReference type="Proteomes" id="UP000001070">
    <property type="component" value="Unassembled WGS sequence"/>
</dbReference>
<dbReference type="InParanoid" id="B4JSU4"/>